<evidence type="ECO:0000256" key="1">
    <source>
        <dbReference type="ARBA" id="ARBA00018672"/>
    </source>
</evidence>
<dbReference type="SUPFAM" id="SSF52172">
    <property type="entry name" value="CheY-like"/>
    <property type="match status" value="1"/>
</dbReference>
<dbReference type="GO" id="GO:0000156">
    <property type="term" value="F:phosphorelay response regulator activity"/>
    <property type="evidence" value="ECO:0007669"/>
    <property type="project" value="InterPro"/>
</dbReference>
<feature type="domain" description="HTH LytTR-type" evidence="5">
    <location>
        <begin position="145"/>
        <end position="234"/>
    </location>
</feature>
<dbReference type="SMART" id="SM00850">
    <property type="entry name" value="LytTR"/>
    <property type="match status" value="1"/>
</dbReference>
<evidence type="ECO:0000256" key="3">
    <source>
        <dbReference type="PROSITE-ProRule" id="PRU00169"/>
    </source>
</evidence>
<evidence type="ECO:0000313" key="7">
    <source>
        <dbReference type="Proteomes" id="UP000231092"/>
    </source>
</evidence>
<feature type="domain" description="Response regulatory" evidence="4">
    <location>
        <begin position="2"/>
        <end position="123"/>
    </location>
</feature>
<organism evidence="6 7">
    <name type="scientific">[Clostridium] celerecrescens 18A</name>
    <dbReference type="NCBI Taxonomy" id="1286362"/>
    <lineage>
        <taxon>Bacteria</taxon>
        <taxon>Bacillati</taxon>
        <taxon>Bacillota</taxon>
        <taxon>Clostridia</taxon>
        <taxon>Lachnospirales</taxon>
        <taxon>Lachnospiraceae</taxon>
        <taxon>Lacrimispora</taxon>
    </lineage>
</organism>
<dbReference type="EMBL" id="PGET01000001">
    <property type="protein sequence ID" value="PJJ28759.1"/>
    <property type="molecule type" value="Genomic_DNA"/>
</dbReference>
<sequence length="242" mass="28347">MIIAICDDNEQELEQCKKQLELLASIHQVDVEFSLYHKGEELLFRLQGDHKSYPDIIYLDMRMNGMQGDEVARKLRSQGCISEIVFFTVSKEYYTTAFDVRALHYVVKGETTVEKFEDIFMRAVKSVQEKQTEYIMCTGAGEFRKIEIKKIHYFEVTKRIVTVYYGSDQFSFYSTIGKIELRLKDYGFVRVHKSYVVAKCHIGTISFKEIVLDTGERLPVGRYYYSELKREMEAYADTKEVV</sequence>
<dbReference type="Gene3D" id="2.40.50.1020">
    <property type="entry name" value="LytTr DNA-binding domain"/>
    <property type="match status" value="1"/>
</dbReference>
<dbReference type="OrthoDB" id="9779387at2"/>
<keyword evidence="3" id="KW-0597">Phosphoprotein</keyword>
<dbReference type="PANTHER" id="PTHR37299">
    <property type="entry name" value="TRANSCRIPTIONAL REGULATOR-RELATED"/>
    <property type="match status" value="1"/>
</dbReference>
<dbReference type="Proteomes" id="UP000231092">
    <property type="component" value="Unassembled WGS sequence"/>
</dbReference>
<evidence type="ECO:0000259" key="5">
    <source>
        <dbReference type="PROSITE" id="PS50930"/>
    </source>
</evidence>
<comment type="caution">
    <text evidence="6">The sequence shown here is derived from an EMBL/GenBank/DDBJ whole genome shotgun (WGS) entry which is preliminary data.</text>
</comment>
<dbReference type="InterPro" id="IPR011006">
    <property type="entry name" value="CheY-like_superfamily"/>
</dbReference>
<dbReference type="RefSeq" id="WP_100305224.1">
    <property type="nucleotide sequence ID" value="NZ_PGET01000001.1"/>
</dbReference>
<dbReference type="PROSITE" id="PS50930">
    <property type="entry name" value="HTH_LYTTR"/>
    <property type="match status" value="1"/>
</dbReference>
<feature type="modified residue" description="4-aspartylphosphate" evidence="3">
    <location>
        <position position="60"/>
    </location>
</feature>
<evidence type="ECO:0000313" key="6">
    <source>
        <dbReference type="EMBL" id="PJJ28759.1"/>
    </source>
</evidence>
<proteinExistence type="predicted"/>
<accession>A0A2M8Z5Q4</accession>
<dbReference type="Pfam" id="PF00072">
    <property type="entry name" value="Response_reg"/>
    <property type="match status" value="1"/>
</dbReference>
<comment type="function">
    <text evidence="2">May play the central regulatory role in sporulation. It may be an element of the effector pathway responsible for the activation of sporulation genes in response to nutritional stress. Spo0A may act in concert with spo0H (a sigma factor) to control the expression of some genes that are critical to the sporulation process.</text>
</comment>
<dbReference type="GO" id="GO:0003677">
    <property type="term" value="F:DNA binding"/>
    <property type="evidence" value="ECO:0007669"/>
    <property type="project" value="InterPro"/>
</dbReference>
<protein>
    <recommendedName>
        <fullName evidence="1">Stage 0 sporulation protein A homolog</fullName>
    </recommendedName>
</protein>
<dbReference type="Gene3D" id="3.40.50.2300">
    <property type="match status" value="1"/>
</dbReference>
<dbReference type="PANTHER" id="PTHR37299:SF1">
    <property type="entry name" value="STAGE 0 SPORULATION PROTEIN A HOMOLOG"/>
    <property type="match status" value="1"/>
</dbReference>
<evidence type="ECO:0000256" key="2">
    <source>
        <dbReference type="ARBA" id="ARBA00024867"/>
    </source>
</evidence>
<dbReference type="Pfam" id="PF04397">
    <property type="entry name" value="LytTR"/>
    <property type="match status" value="1"/>
</dbReference>
<dbReference type="InterPro" id="IPR007492">
    <property type="entry name" value="LytTR_DNA-bd_dom"/>
</dbReference>
<dbReference type="PROSITE" id="PS50110">
    <property type="entry name" value="RESPONSE_REGULATORY"/>
    <property type="match status" value="1"/>
</dbReference>
<gene>
    <name evidence="6" type="ORF">H171_2280</name>
</gene>
<reference evidence="6 7" key="1">
    <citation type="submission" date="2017-11" db="EMBL/GenBank/DDBJ databases">
        <title>Understudied soil microbes with underappreciated capabilities: Untangling the Clostridium saccharolyticum group.</title>
        <authorList>
            <person name="Leschine S."/>
        </authorList>
    </citation>
    <scope>NUCLEOTIDE SEQUENCE [LARGE SCALE GENOMIC DNA]</scope>
    <source>
        <strain evidence="6 7">18A</strain>
    </source>
</reference>
<dbReference type="InterPro" id="IPR046947">
    <property type="entry name" value="LytR-like"/>
</dbReference>
<evidence type="ECO:0000259" key="4">
    <source>
        <dbReference type="PROSITE" id="PS50110"/>
    </source>
</evidence>
<name>A0A2M8Z5Q4_9FIRM</name>
<dbReference type="InterPro" id="IPR001789">
    <property type="entry name" value="Sig_transdc_resp-reg_receiver"/>
</dbReference>
<dbReference type="AlphaFoldDB" id="A0A2M8Z5Q4"/>